<dbReference type="Proteomes" id="UP000324091">
    <property type="component" value="Chromosome 7"/>
</dbReference>
<name>A0A5C6MSC8_9TELE</name>
<dbReference type="EMBL" id="RHFK02000020">
    <property type="protein sequence ID" value="TWW58214.1"/>
    <property type="molecule type" value="Genomic_DNA"/>
</dbReference>
<comment type="caution">
    <text evidence="1">The sequence shown here is derived from an EMBL/GenBank/DDBJ whole genome shotgun (WGS) entry which is preliminary data.</text>
</comment>
<protein>
    <submittedName>
        <fullName evidence="1">Uncharacterized protein</fullName>
    </submittedName>
</protein>
<dbReference type="AlphaFoldDB" id="A0A5C6MSC8"/>
<reference evidence="1 2" key="1">
    <citation type="submission" date="2019-04" db="EMBL/GenBank/DDBJ databases">
        <title>Chromosome genome assembly for Takifugu flavidus.</title>
        <authorList>
            <person name="Xiao S."/>
        </authorList>
    </citation>
    <scope>NUCLEOTIDE SEQUENCE [LARGE SCALE GENOMIC DNA]</scope>
    <source>
        <strain evidence="1">HTHZ2018</strain>
        <tissue evidence="1">Muscle</tissue>
    </source>
</reference>
<evidence type="ECO:0000313" key="2">
    <source>
        <dbReference type="Proteomes" id="UP000324091"/>
    </source>
</evidence>
<organism evidence="1 2">
    <name type="scientific">Takifugu flavidus</name>
    <name type="common">sansaifugu</name>
    <dbReference type="NCBI Taxonomy" id="433684"/>
    <lineage>
        <taxon>Eukaryota</taxon>
        <taxon>Metazoa</taxon>
        <taxon>Chordata</taxon>
        <taxon>Craniata</taxon>
        <taxon>Vertebrata</taxon>
        <taxon>Euteleostomi</taxon>
        <taxon>Actinopterygii</taxon>
        <taxon>Neopterygii</taxon>
        <taxon>Teleostei</taxon>
        <taxon>Neoteleostei</taxon>
        <taxon>Acanthomorphata</taxon>
        <taxon>Eupercaria</taxon>
        <taxon>Tetraodontiformes</taxon>
        <taxon>Tetradontoidea</taxon>
        <taxon>Tetraodontidae</taxon>
        <taxon>Takifugu</taxon>
    </lineage>
</organism>
<accession>A0A5C6MSC8</accession>
<proteinExistence type="predicted"/>
<keyword evidence="2" id="KW-1185">Reference proteome</keyword>
<sequence>MSAVQIWRRRGGVVSSSLHKPSAADREVVRGGPRENVVGLGEGIVDHGPGLPVSRLIAAE</sequence>
<evidence type="ECO:0000313" key="1">
    <source>
        <dbReference type="EMBL" id="TWW58214.1"/>
    </source>
</evidence>
<gene>
    <name evidence="1" type="ORF">D4764_07G0009330</name>
</gene>